<dbReference type="Pfam" id="PF00072">
    <property type="entry name" value="Response_reg"/>
    <property type="match status" value="1"/>
</dbReference>
<keyword evidence="6" id="KW-0418">Kinase</keyword>
<dbReference type="Pfam" id="PF00989">
    <property type="entry name" value="PAS"/>
    <property type="match status" value="1"/>
</dbReference>
<comment type="caution">
    <text evidence="15">The sequence shown here is derived from an EMBL/GenBank/DDBJ whole genome shotgun (WGS) entry which is preliminary data.</text>
</comment>
<protein>
    <recommendedName>
        <fullName evidence="2">histidine kinase</fullName>
        <ecNumber evidence="2">2.7.13.3</ecNumber>
    </recommendedName>
</protein>
<dbReference type="InterPro" id="IPR036097">
    <property type="entry name" value="HisK_dim/P_sf"/>
</dbReference>
<evidence type="ECO:0000256" key="7">
    <source>
        <dbReference type="ARBA" id="ARBA00022840"/>
    </source>
</evidence>
<evidence type="ECO:0000256" key="10">
    <source>
        <dbReference type="SAM" id="Coils"/>
    </source>
</evidence>
<dbReference type="PROSITE" id="PS50110">
    <property type="entry name" value="RESPONSE_REGULATORY"/>
    <property type="match status" value="1"/>
</dbReference>
<keyword evidence="3 9" id="KW-0597">Phosphoprotein</keyword>
<dbReference type="InterPro" id="IPR003661">
    <property type="entry name" value="HisK_dim/P_dom"/>
</dbReference>
<dbReference type="InterPro" id="IPR036890">
    <property type="entry name" value="HATPase_C_sf"/>
</dbReference>
<dbReference type="InterPro" id="IPR000700">
    <property type="entry name" value="PAS-assoc_C"/>
</dbReference>
<dbReference type="EC" id="2.7.13.3" evidence="2"/>
<dbReference type="Proteomes" id="UP000786387">
    <property type="component" value="Unassembled WGS sequence"/>
</dbReference>
<evidence type="ECO:0000256" key="5">
    <source>
        <dbReference type="ARBA" id="ARBA00022741"/>
    </source>
</evidence>
<dbReference type="Gene3D" id="3.30.565.10">
    <property type="entry name" value="Histidine kinase-like ATPase, C-terminal domain"/>
    <property type="match status" value="1"/>
</dbReference>
<comment type="catalytic activity">
    <reaction evidence="1">
        <text>ATP + protein L-histidine = ADP + protein N-phospho-L-histidine.</text>
        <dbReference type="EC" id="2.7.13.3"/>
    </reaction>
</comment>
<dbReference type="PROSITE" id="PS50112">
    <property type="entry name" value="PAS"/>
    <property type="match status" value="2"/>
</dbReference>
<dbReference type="SUPFAM" id="SSF55785">
    <property type="entry name" value="PYP-like sensor domain (PAS domain)"/>
    <property type="match status" value="2"/>
</dbReference>
<evidence type="ECO:0000256" key="8">
    <source>
        <dbReference type="ARBA" id="ARBA00023012"/>
    </source>
</evidence>
<dbReference type="PRINTS" id="PR00344">
    <property type="entry name" value="BCTRLSENSOR"/>
</dbReference>
<feature type="domain" description="PAC" evidence="14">
    <location>
        <begin position="88"/>
        <end position="140"/>
    </location>
</feature>
<evidence type="ECO:0000256" key="9">
    <source>
        <dbReference type="PROSITE-ProRule" id="PRU00169"/>
    </source>
</evidence>
<evidence type="ECO:0000259" key="11">
    <source>
        <dbReference type="PROSITE" id="PS50109"/>
    </source>
</evidence>
<dbReference type="InterPro" id="IPR005467">
    <property type="entry name" value="His_kinase_dom"/>
</dbReference>
<dbReference type="SUPFAM" id="SSF55874">
    <property type="entry name" value="ATPase domain of HSP90 chaperone/DNA topoisomerase II/histidine kinase"/>
    <property type="match status" value="1"/>
</dbReference>
<dbReference type="InterPro" id="IPR004358">
    <property type="entry name" value="Sig_transdc_His_kin-like_C"/>
</dbReference>
<keyword evidence="5" id="KW-0547">Nucleotide-binding</keyword>
<organism evidence="15 16">
    <name type="scientific">Stutzerimonas azotifigens</name>
    <dbReference type="NCBI Taxonomy" id="291995"/>
    <lineage>
        <taxon>Bacteria</taxon>
        <taxon>Pseudomonadati</taxon>
        <taxon>Pseudomonadota</taxon>
        <taxon>Gammaproteobacteria</taxon>
        <taxon>Pseudomonadales</taxon>
        <taxon>Pseudomonadaceae</taxon>
        <taxon>Stutzerimonas</taxon>
    </lineage>
</organism>
<keyword evidence="4" id="KW-0808">Transferase</keyword>
<dbReference type="Pfam" id="PF00512">
    <property type="entry name" value="HisKA"/>
    <property type="match status" value="1"/>
</dbReference>
<keyword evidence="16" id="KW-1185">Reference proteome</keyword>
<dbReference type="SMART" id="SM00091">
    <property type="entry name" value="PAS"/>
    <property type="match status" value="2"/>
</dbReference>
<feature type="domain" description="PAS" evidence="13">
    <location>
        <begin position="13"/>
        <end position="71"/>
    </location>
</feature>
<evidence type="ECO:0000256" key="3">
    <source>
        <dbReference type="ARBA" id="ARBA00022553"/>
    </source>
</evidence>
<evidence type="ECO:0000259" key="14">
    <source>
        <dbReference type="PROSITE" id="PS50113"/>
    </source>
</evidence>
<dbReference type="Pfam" id="PF02518">
    <property type="entry name" value="HATPase_c"/>
    <property type="match status" value="1"/>
</dbReference>
<evidence type="ECO:0000259" key="12">
    <source>
        <dbReference type="PROSITE" id="PS50110"/>
    </source>
</evidence>
<evidence type="ECO:0000256" key="4">
    <source>
        <dbReference type="ARBA" id="ARBA00022679"/>
    </source>
</evidence>
<dbReference type="InterPro" id="IPR003594">
    <property type="entry name" value="HATPase_dom"/>
</dbReference>
<feature type="domain" description="PAC" evidence="14">
    <location>
        <begin position="216"/>
        <end position="268"/>
    </location>
</feature>
<dbReference type="NCBIfam" id="TIGR00229">
    <property type="entry name" value="sensory_box"/>
    <property type="match status" value="2"/>
</dbReference>
<feature type="domain" description="Histidine kinase" evidence="11">
    <location>
        <begin position="288"/>
        <end position="508"/>
    </location>
</feature>
<evidence type="ECO:0000313" key="16">
    <source>
        <dbReference type="Proteomes" id="UP000786387"/>
    </source>
</evidence>
<dbReference type="InterPro" id="IPR011006">
    <property type="entry name" value="CheY-like_superfamily"/>
</dbReference>
<evidence type="ECO:0000259" key="13">
    <source>
        <dbReference type="PROSITE" id="PS50112"/>
    </source>
</evidence>
<keyword evidence="7" id="KW-0067">ATP-binding</keyword>
<dbReference type="RefSeq" id="WP_181073119.1">
    <property type="nucleotide sequence ID" value="NZ_JAAMRF010000014.1"/>
</dbReference>
<name>A0ABR5Z6U0_9GAMM</name>
<feature type="domain" description="Response regulatory" evidence="12">
    <location>
        <begin position="533"/>
        <end position="642"/>
    </location>
</feature>
<dbReference type="PROSITE" id="PS50113">
    <property type="entry name" value="PAC"/>
    <property type="match status" value="2"/>
</dbReference>
<evidence type="ECO:0000256" key="2">
    <source>
        <dbReference type="ARBA" id="ARBA00012438"/>
    </source>
</evidence>
<dbReference type="PANTHER" id="PTHR43065">
    <property type="entry name" value="SENSOR HISTIDINE KINASE"/>
    <property type="match status" value="1"/>
</dbReference>
<dbReference type="InterPro" id="IPR001610">
    <property type="entry name" value="PAC"/>
</dbReference>
<dbReference type="SUPFAM" id="SSF47384">
    <property type="entry name" value="Homodimeric domain of signal transducing histidine kinase"/>
    <property type="match status" value="1"/>
</dbReference>
<dbReference type="Gene3D" id="3.40.50.2300">
    <property type="match status" value="1"/>
</dbReference>
<keyword evidence="10" id="KW-0175">Coiled coil</keyword>
<dbReference type="Pfam" id="PF13426">
    <property type="entry name" value="PAS_9"/>
    <property type="match status" value="1"/>
</dbReference>
<feature type="modified residue" description="4-aspartylphosphate" evidence="9">
    <location>
        <position position="583"/>
    </location>
</feature>
<dbReference type="Gene3D" id="3.30.450.20">
    <property type="entry name" value="PAS domain"/>
    <property type="match status" value="2"/>
</dbReference>
<dbReference type="PANTHER" id="PTHR43065:SF49">
    <property type="entry name" value="HISTIDINE KINASE"/>
    <property type="match status" value="1"/>
</dbReference>
<dbReference type="SMART" id="SM00388">
    <property type="entry name" value="HisKA"/>
    <property type="match status" value="1"/>
</dbReference>
<gene>
    <name evidence="15" type="ORF">G7026_21650</name>
</gene>
<dbReference type="InterPro" id="IPR000014">
    <property type="entry name" value="PAS"/>
</dbReference>
<accession>A0ABR5Z6U0</accession>
<dbReference type="SUPFAM" id="SSF52172">
    <property type="entry name" value="CheY-like"/>
    <property type="match status" value="1"/>
</dbReference>
<dbReference type="SMART" id="SM00086">
    <property type="entry name" value="PAC"/>
    <property type="match status" value="2"/>
</dbReference>
<dbReference type="PROSITE" id="PS50109">
    <property type="entry name" value="HIS_KIN"/>
    <property type="match status" value="1"/>
</dbReference>
<dbReference type="InterPro" id="IPR013767">
    <property type="entry name" value="PAS_fold"/>
</dbReference>
<dbReference type="SMART" id="SM00387">
    <property type="entry name" value="HATPase_c"/>
    <property type="match status" value="1"/>
</dbReference>
<evidence type="ECO:0000256" key="6">
    <source>
        <dbReference type="ARBA" id="ARBA00022777"/>
    </source>
</evidence>
<sequence>MTTPEHTSSSISEADRYRLLVDAVIDYAIYMLDPAGFVSSWNPGAERFKGYRQADILGRHFSTFYAEEDKNDGLPQRALAIAQAEGRFENEGWRVRKDGSRFWAHVIIDPIWSPSGGLLGFAKVTRDLTERKRAEEALRKSEQQFRLLVQSVTDYAIYMLDPDGLVTNWNMGAQRIKGYLPEDIIGSHFSKFYTEKDRIQGEPDRGLATAAREGRFEKEGWRVRKDGTHFFAHVVIDAIRGEDGELIGFAKITRDITAAMESQKALEKTREALFQSQKMDALGQLTGGIAHDFNNLLTIILSSLSIVSKHVSDNPRLSGLVDNAIKGAQRGASLTQRMLAFARSQELNLERLEVPDVISGMASMAQRTLGPMIQIETHFPLGLKGIIADLHQLELALLNLMTNARDAMPDGGRIVLAARNEYADDSDPITLKPGQYVCLSVTDTGTGMDESVLSKATDPFFTTKVVGKGTGLGLAMVRGLIEQLGGTVVIRSVVGEGTSVELWIPVATAEGEHNIAEPAATVKNDATSTPTLRVLLVDDDALVLTSFCDMIEELGHTVLTAASGPDALDILSREPAFDVVITDYAMPRMTGAELAEAIHLEWPKLPIILASGYTQVQIPSYLTRLPKPIDQAQLKKALSEATRGTER</sequence>
<dbReference type="InterPro" id="IPR001789">
    <property type="entry name" value="Sig_transdc_resp-reg_receiver"/>
</dbReference>
<dbReference type="EMBL" id="JAAMRF010000014">
    <property type="protein sequence ID" value="MBA1275954.1"/>
    <property type="molecule type" value="Genomic_DNA"/>
</dbReference>
<evidence type="ECO:0000256" key="1">
    <source>
        <dbReference type="ARBA" id="ARBA00000085"/>
    </source>
</evidence>
<proteinExistence type="predicted"/>
<dbReference type="CDD" id="cd00130">
    <property type="entry name" value="PAS"/>
    <property type="match status" value="2"/>
</dbReference>
<feature type="domain" description="PAS" evidence="13">
    <location>
        <begin position="141"/>
        <end position="198"/>
    </location>
</feature>
<dbReference type="Gene3D" id="1.10.287.130">
    <property type="match status" value="1"/>
</dbReference>
<evidence type="ECO:0000313" key="15">
    <source>
        <dbReference type="EMBL" id="MBA1275954.1"/>
    </source>
</evidence>
<dbReference type="InterPro" id="IPR035965">
    <property type="entry name" value="PAS-like_dom_sf"/>
</dbReference>
<reference evidence="15 16" key="1">
    <citation type="submission" date="2020-02" db="EMBL/GenBank/DDBJ databases">
        <title>Synteny-based analysis reveals conserved mechanism for high triclosan tolerance in Pseudomonas, as well as instances of horizontal transfer.</title>
        <authorList>
            <person name="Mcfarland A.G."/>
            <person name="Bertucci H.K."/>
            <person name="Litmann E."/>
            <person name="Shen J."/>
            <person name="Huttenhower C."/>
            <person name="Hartmann E.M."/>
        </authorList>
    </citation>
    <scope>NUCLEOTIDE SEQUENCE [LARGE SCALE GENOMIC DNA]</scope>
    <source>
        <strain evidence="15 16">115A1</strain>
    </source>
</reference>
<feature type="coiled-coil region" evidence="10">
    <location>
        <begin position="124"/>
        <end position="151"/>
    </location>
</feature>
<keyword evidence="8" id="KW-0902">Two-component regulatory system</keyword>
<dbReference type="SMART" id="SM00448">
    <property type="entry name" value="REC"/>
    <property type="match status" value="1"/>
</dbReference>